<dbReference type="STRING" id="1841610.A6X21_01955"/>
<accession>A0A1C3ET77</accession>
<gene>
    <name evidence="1" type="ORF">A6X21_01955</name>
</gene>
<evidence type="ECO:0000313" key="2">
    <source>
        <dbReference type="Proteomes" id="UP000094828"/>
    </source>
</evidence>
<reference evidence="1 2" key="1">
    <citation type="submission" date="2016-05" db="EMBL/GenBank/DDBJ databases">
        <title>Genomic and physiological characterization of Planctopirus sp. isolated from fresh water lake.</title>
        <authorList>
            <person name="Subhash Y."/>
            <person name="Ramana C."/>
        </authorList>
    </citation>
    <scope>NUCLEOTIDE SEQUENCE [LARGE SCALE GENOMIC DNA]</scope>
    <source>
        <strain evidence="1 2">JC280</strain>
    </source>
</reference>
<proteinExistence type="predicted"/>
<name>A0A1C3ET77_9PLAN</name>
<evidence type="ECO:0000313" key="1">
    <source>
        <dbReference type="EMBL" id="ODA36472.1"/>
    </source>
</evidence>
<dbReference type="OrthoDB" id="211194at2"/>
<dbReference type="RefSeq" id="WP_068845470.1">
    <property type="nucleotide sequence ID" value="NZ_LYDR01000020.1"/>
</dbReference>
<protein>
    <submittedName>
        <fullName evidence="1">Uncharacterized protein</fullName>
    </submittedName>
</protein>
<dbReference type="AlphaFoldDB" id="A0A1C3ET77"/>
<keyword evidence="2" id="KW-1185">Reference proteome</keyword>
<dbReference type="EMBL" id="LYDR01000020">
    <property type="protein sequence ID" value="ODA36472.1"/>
    <property type="molecule type" value="Genomic_DNA"/>
</dbReference>
<comment type="caution">
    <text evidence="1">The sequence shown here is derived from an EMBL/GenBank/DDBJ whole genome shotgun (WGS) entry which is preliminary data.</text>
</comment>
<dbReference type="Proteomes" id="UP000094828">
    <property type="component" value="Unassembled WGS sequence"/>
</dbReference>
<organism evidence="1 2">
    <name type="scientific">Planctopirus hydrillae</name>
    <dbReference type="NCBI Taxonomy" id="1841610"/>
    <lineage>
        <taxon>Bacteria</taxon>
        <taxon>Pseudomonadati</taxon>
        <taxon>Planctomycetota</taxon>
        <taxon>Planctomycetia</taxon>
        <taxon>Planctomycetales</taxon>
        <taxon>Planctomycetaceae</taxon>
        <taxon>Planctopirus</taxon>
    </lineage>
</organism>
<sequence length="287" mass="31733">MASIDISDLHRTPGGSNGFRRQLQVATQCARELIDELNGSRKADMPASGAIHGLALLAKEASRRSLPVSEKEVDYWKEVFFKWFESVKRHFAEPVRDEFRSKAEADFALIREKADILSETPWEQLRTRYVHPVRFPTREAFDLACDRAKAKYPANLGIALDKYLAACVQRLLEADDVDQPLVVKVKEEPPEDRPGTVAPRFITFDDGVHSIVVTSFGGLQRPANSGLGLQKAVQQQLRKTSPGTLEQLEFDSESSMFTVRSRSLGSLAAVAQAIFSIAAAAKGNSSS</sequence>